<organism evidence="1 2">
    <name type="scientific">Pikeienuella piscinae</name>
    <dbReference type="NCBI Taxonomy" id="2748098"/>
    <lineage>
        <taxon>Bacteria</taxon>
        <taxon>Pseudomonadati</taxon>
        <taxon>Pseudomonadota</taxon>
        <taxon>Alphaproteobacteria</taxon>
        <taxon>Rhodobacterales</taxon>
        <taxon>Paracoccaceae</taxon>
        <taxon>Pikeienuella</taxon>
    </lineage>
</organism>
<keyword evidence="2" id="KW-1185">Reference proteome</keyword>
<accession>A0A7L5BV64</accession>
<name>A0A7L5BV64_9RHOB</name>
<gene>
    <name evidence="1" type="ORF">G5B40_09185</name>
</gene>
<dbReference type="KEGG" id="hdh:G5B40_09185"/>
<evidence type="ECO:0000313" key="1">
    <source>
        <dbReference type="EMBL" id="QIE55612.1"/>
    </source>
</evidence>
<dbReference type="Proteomes" id="UP000503336">
    <property type="component" value="Chromosome"/>
</dbReference>
<proteinExistence type="predicted"/>
<dbReference type="AlphaFoldDB" id="A0A7L5BV64"/>
<dbReference type="EMBL" id="CP049056">
    <property type="protein sequence ID" value="QIE55612.1"/>
    <property type="molecule type" value="Genomic_DNA"/>
</dbReference>
<reference evidence="1 2" key="1">
    <citation type="submission" date="2020-02" db="EMBL/GenBank/DDBJ databases">
        <title>complete genome sequence of Rhodobacteraceae bacterium.</title>
        <authorList>
            <person name="Park J."/>
            <person name="Kim Y.-S."/>
            <person name="Kim K.-H."/>
        </authorList>
    </citation>
    <scope>NUCLEOTIDE SEQUENCE [LARGE SCALE GENOMIC DNA]</scope>
    <source>
        <strain evidence="1 2">RR4-56</strain>
    </source>
</reference>
<dbReference type="Pfam" id="PF20115">
    <property type="entry name" value="DUF6505"/>
    <property type="match status" value="1"/>
</dbReference>
<protein>
    <submittedName>
        <fullName evidence="1">Uncharacterized protein</fullName>
    </submittedName>
</protein>
<evidence type="ECO:0000313" key="2">
    <source>
        <dbReference type="Proteomes" id="UP000503336"/>
    </source>
</evidence>
<dbReference type="RefSeq" id="WP_165097770.1">
    <property type="nucleotide sequence ID" value="NZ_CP049056.1"/>
</dbReference>
<sequence length="159" mass="17538">MRKLARTIHFDESDRNVFARPAASDEWALSGGFEFSNWTSGELTGKARQAFANGWLGLESFGRATFVAVAKIEQEELDALTESLAAHFETYYGAPGREAALAAAREEIGFMEELCEDQEPNTLLIVERELTDAGVREKFRAIRPQDADITQVAVHGAGE</sequence>
<dbReference type="InterPro" id="IPR045442">
    <property type="entry name" value="DUF6505"/>
</dbReference>